<comment type="caution">
    <text evidence="7">The sequence shown here is derived from an EMBL/GenBank/DDBJ whole genome shotgun (WGS) entry which is preliminary data.</text>
</comment>
<organism evidence="7 8">
    <name type="scientific">Dinothrombium tinctorium</name>
    <dbReference type="NCBI Taxonomy" id="1965070"/>
    <lineage>
        <taxon>Eukaryota</taxon>
        <taxon>Metazoa</taxon>
        <taxon>Ecdysozoa</taxon>
        <taxon>Arthropoda</taxon>
        <taxon>Chelicerata</taxon>
        <taxon>Arachnida</taxon>
        <taxon>Acari</taxon>
        <taxon>Acariformes</taxon>
        <taxon>Trombidiformes</taxon>
        <taxon>Prostigmata</taxon>
        <taxon>Anystina</taxon>
        <taxon>Parasitengona</taxon>
        <taxon>Trombidioidea</taxon>
        <taxon>Trombidiidae</taxon>
        <taxon>Dinothrombium</taxon>
    </lineage>
</organism>
<comment type="subcellular location">
    <subcellularLocation>
        <location evidence="1">Nucleus</location>
    </subcellularLocation>
</comment>
<dbReference type="CDD" id="cd17725">
    <property type="entry name" value="BRCT_XRCC1_rpt1"/>
    <property type="match status" value="1"/>
</dbReference>
<dbReference type="FunFam" id="3.40.50.10190:FF:000008">
    <property type="entry name" value="X-ray repair cross complementing 1"/>
    <property type="match status" value="1"/>
</dbReference>
<dbReference type="SMART" id="SM00292">
    <property type="entry name" value="BRCT"/>
    <property type="match status" value="1"/>
</dbReference>
<dbReference type="Pfam" id="PF00533">
    <property type="entry name" value="BRCT"/>
    <property type="match status" value="1"/>
</dbReference>
<evidence type="ECO:0000256" key="4">
    <source>
        <dbReference type="ARBA" id="ARBA00023204"/>
    </source>
</evidence>
<dbReference type="PROSITE" id="PS50172">
    <property type="entry name" value="BRCT"/>
    <property type="match status" value="1"/>
</dbReference>
<accession>A0A443R9B1</accession>
<evidence type="ECO:0000259" key="6">
    <source>
        <dbReference type="PROSITE" id="PS50172"/>
    </source>
</evidence>
<evidence type="ECO:0000256" key="3">
    <source>
        <dbReference type="ARBA" id="ARBA00022763"/>
    </source>
</evidence>
<evidence type="ECO:0000313" key="7">
    <source>
        <dbReference type="EMBL" id="RWS11850.1"/>
    </source>
</evidence>
<keyword evidence="8" id="KW-1185">Reference proteome</keyword>
<dbReference type="OrthoDB" id="25840at2759"/>
<dbReference type="GO" id="GO:0006284">
    <property type="term" value="P:base-excision repair"/>
    <property type="evidence" value="ECO:0007669"/>
    <property type="project" value="InterPro"/>
</dbReference>
<dbReference type="GO" id="GO:0000012">
    <property type="term" value="P:single strand break repair"/>
    <property type="evidence" value="ECO:0007669"/>
    <property type="project" value="InterPro"/>
</dbReference>
<dbReference type="GO" id="GO:0005634">
    <property type="term" value="C:nucleus"/>
    <property type="evidence" value="ECO:0007669"/>
    <property type="project" value="UniProtKB-SubCell"/>
</dbReference>
<keyword evidence="4" id="KW-0234">DNA repair</keyword>
<evidence type="ECO:0000256" key="5">
    <source>
        <dbReference type="ARBA" id="ARBA00023242"/>
    </source>
</evidence>
<evidence type="ECO:0000256" key="2">
    <source>
        <dbReference type="ARBA" id="ARBA00022737"/>
    </source>
</evidence>
<keyword evidence="2" id="KW-0677">Repeat</keyword>
<dbReference type="InterPro" id="IPR045080">
    <property type="entry name" value="BRCT_XRCC1_rpt1"/>
</dbReference>
<dbReference type="SUPFAM" id="SSF52113">
    <property type="entry name" value="BRCT domain"/>
    <property type="match status" value="1"/>
</dbReference>
<reference evidence="7 8" key="1">
    <citation type="journal article" date="2018" name="Gigascience">
        <title>Genomes of trombidid mites reveal novel predicted allergens and laterally-transferred genes associated with secondary metabolism.</title>
        <authorList>
            <person name="Dong X."/>
            <person name="Chaisiri K."/>
            <person name="Xia D."/>
            <person name="Armstrong S.D."/>
            <person name="Fang Y."/>
            <person name="Donnelly M.J."/>
            <person name="Kadowaki T."/>
            <person name="McGarry J.W."/>
            <person name="Darby A.C."/>
            <person name="Makepeace B.L."/>
        </authorList>
    </citation>
    <scope>NUCLEOTIDE SEQUENCE [LARGE SCALE GENOMIC DNA]</scope>
    <source>
        <strain evidence="7">UoL-WK</strain>
    </source>
</reference>
<dbReference type="STRING" id="1965070.A0A443R9B1"/>
<dbReference type="Gene3D" id="3.40.50.10190">
    <property type="entry name" value="BRCT domain"/>
    <property type="match status" value="1"/>
</dbReference>
<keyword evidence="5" id="KW-0539">Nucleus</keyword>
<protein>
    <submittedName>
        <fullName evidence="7">DNA repair protein XRCC1-like protein</fullName>
    </submittedName>
</protein>
<feature type="domain" description="BRCT" evidence="6">
    <location>
        <begin position="10"/>
        <end position="95"/>
    </location>
</feature>
<dbReference type="AlphaFoldDB" id="A0A443R9B1"/>
<dbReference type="EMBL" id="NCKU01001547">
    <property type="protein sequence ID" value="RWS11850.1"/>
    <property type="molecule type" value="Genomic_DNA"/>
</dbReference>
<sequence length="95" mass="11155">MKKVTNHNVPFSKVMDKVVFVISGIQNPERRELREKALEMGAKYKADWDDSCTHLICAFVNTPKYLQVIAKKGRIVTKQWINDCHSRKKLLPWRK</sequence>
<dbReference type="GO" id="GO:0006303">
    <property type="term" value="P:double-strand break repair via nonhomologous end joining"/>
    <property type="evidence" value="ECO:0007669"/>
    <property type="project" value="InterPro"/>
</dbReference>
<dbReference type="Proteomes" id="UP000285301">
    <property type="component" value="Unassembled WGS sequence"/>
</dbReference>
<dbReference type="GO" id="GO:0003684">
    <property type="term" value="F:damaged DNA binding"/>
    <property type="evidence" value="ECO:0007669"/>
    <property type="project" value="InterPro"/>
</dbReference>
<gene>
    <name evidence="7" type="ORF">B4U79_05966</name>
</gene>
<name>A0A443R9B1_9ACAR</name>
<proteinExistence type="predicted"/>
<dbReference type="PANTHER" id="PTHR11370">
    <property type="entry name" value="DNA-REPAIR PROTEIN XRCC1"/>
    <property type="match status" value="1"/>
</dbReference>
<evidence type="ECO:0000256" key="1">
    <source>
        <dbReference type="ARBA" id="ARBA00004123"/>
    </source>
</evidence>
<keyword evidence="3" id="KW-0227">DNA damage</keyword>
<dbReference type="PANTHER" id="PTHR11370:SF5">
    <property type="entry name" value="DNA REPAIR PROTEIN XRCC1"/>
    <property type="match status" value="1"/>
</dbReference>
<dbReference type="InterPro" id="IPR036420">
    <property type="entry name" value="BRCT_dom_sf"/>
</dbReference>
<evidence type="ECO:0000313" key="8">
    <source>
        <dbReference type="Proteomes" id="UP000285301"/>
    </source>
</evidence>
<dbReference type="InterPro" id="IPR001357">
    <property type="entry name" value="BRCT_dom"/>
</dbReference>